<sequence>MKHTIIRVLFLAVLAASNAQATDRISDEASLIYAFAMASADSSISKIEFEKNVQVTLTAPVIYNGTQNLSLEGNGATLDGSGAGSFNPVTAVTTDGTLMFNTAGDITIKKLTVVHSATRGIVVNVPGDAQGDDIQVILHKVKILGSALYGLHIDDNEDEFDAGITGSAIGIELSISQSSFVGNGTGAIDFDGVRVDERAHGDIHIMISDTHIDGNGGDGIELDEAGEGNVDATMKHVTLNGNGFYNENHFDDGFDIDEADSGDIEVALFEVQVNNNREQGLDFDEAGEGSVKLKLRSVKAMNNTDEGIKVDEQDAGNIEAKLFKVAVRGSADDGIQFTELGEGIIEAELKKVSATNNEKYGVKTEQWIVEDEEMPSEGAGTLKVKKLTLDGNGKGNELKLNNVIVE</sequence>
<protein>
    <recommendedName>
        <fullName evidence="4">Right handed beta helix domain-containing protein</fullName>
    </recommendedName>
</protein>
<dbReference type="AlphaFoldDB" id="A0A1V8M730"/>
<organism evidence="2 3">
    <name type="scientific">Methyloprofundus sedimenti</name>
    <dbReference type="NCBI Taxonomy" id="1420851"/>
    <lineage>
        <taxon>Bacteria</taxon>
        <taxon>Pseudomonadati</taxon>
        <taxon>Pseudomonadota</taxon>
        <taxon>Gammaproteobacteria</taxon>
        <taxon>Methylococcales</taxon>
        <taxon>Methylococcaceae</taxon>
        <taxon>Methyloprofundus</taxon>
    </lineage>
</organism>
<keyword evidence="1" id="KW-0732">Signal</keyword>
<gene>
    <name evidence="2" type="ORF">AU255_05385</name>
</gene>
<evidence type="ECO:0000313" key="2">
    <source>
        <dbReference type="EMBL" id="OQK17318.1"/>
    </source>
</evidence>
<evidence type="ECO:0008006" key="4">
    <source>
        <dbReference type="Google" id="ProtNLM"/>
    </source>
</evidence>
<accession>A0A1V8M730</accession>
<evidence type="ECO:0000256" key="1">
    <source>
        <dbReference type="SAM" id="SignalP"/>
    </source>
</evidence>
<dbReference type="EMBL" id="LPUF01000001">
    <property type="protein sequence ID" value="OQK17318.1"/>
    <property type="molecule type" value="Genomic_DNA"/>
</dbReference>
<dbReference type="STRING" id="1420851.AU255_05385"/>
<dbReference type="Proteomes" id="UP000191980">
    <property type="component" value="Unassembled WGS sequence"/>
</dbReference>
<keyword evidence="3" id="KW-1185">Reference proteome</keyword>
<comment type="caution">
    <text evidence="2">The sequence shown here is derived from an EMBL/GenBank/DDBJ whole genome shotgun (WGS) entry which is preliminary data.</text>
</comment>
<reference evidence="2 3" key="1">
    <citation type="submission" date="2015-12" db="EMBL/GenBank/DDBJ databases">
        <authorList>
            <person name="Shamseldin A."/>
            <person name="Moawad H."/>
            <person name="Abd El-Rahim W.M."/>
            <person name="Sadowsky M.J."/>
        </authorList>
    </citation>
    <scope>NUCLEOTIDE SEQUENCE [LARGE SCALE GENOMIC DNA]</scope>
    <source>
        <strain evidence="2 3">WF1</strain>
    </source>
</reference>
<proteinExistence type="predicted"/>
<dbReference type="InterPro" id="IPR006626">
    <property type="entry name" value="PbH1"/>
</dbReference>
<dbReference type="SMART" id="SM00710">
    <property type="entry name" value="PbH1"/>
    <property type="match status" value="6"/>
</dbReference>
<feature type="signal peptide" evidence="1">
    <location>
        <begin position="1"/>
        <end position="21"/>
    </location>
</feature>
<feature type="chain" id="PRO_5013342852" description="Right handed beta helix domain-containing protein" evidence="1">
    <location>
        <begin position="22"/>
        <end position="406"/>
    </location>
</feature>
<dbReference type="RefSeq" id="WP_080521930.1">
    <property type="nucleotide sequence ID" value="NZ_LPUF01000001.1"/>
</dbReference>
<dbReference type="SUPFAM" id="SSF51126">
    <property type="entry name" value="Pectin lyase-like"/>
    <property type="match status" value="1"/>
</dbReference>
<evidence type="ECO:0000313" key="3">
    <source>
        <dbReference type="Proteomes" id="UP000191980"/>
    </source>
</evidence>
<name>A0A1V8M730_9GAMM</name>
<dbReference type="OrthoDB" id="7822025at2"/>
<dbReference type="InterPro" id="IPR011050">
    <property type="entry name" value="Pectin_lyase_fold/virulence"/>
</dbReference>